<keyword evidence="5" id="KW-1133">Transmembrane helix</keyword>
<evidence type="ECO:0000313" key="7">
    <source>
        <dbReference type="Proteomes" id="UP000752171"/>
    </source>
</evidence>
<sequence length="249" mass="28120">MMELALIRTTPGKDKREFPTEYLLGGMEDSIEIFLQEQNCTLLRRYRENRTLTLVTGAVFSGVYGLWVMFCMPGLRVPFRLKVPYLPSTSAQTQNVMKLLDGRRGRLADLGSGDGRLVFAACSSGFQCTGFEINSVLLAYSRGQAWWRGIRHTKATFINQDFWKTDLSKYSNVIAFLAPDAMQDLEEKLMEELPDDGRVVVCRFPLPRWPHSSTRGAGLDQVWAYDVCTARHGTHTSSLKPQPKSDVAQ</sequence>
<keyword evidence="4" id="KW-0949">S-adenosyl-L-methionine</keyword>
<keyword evidence="5" id="KW-0472">Membrane</keyword>
<comment type="caution">
    <text evidence="6">The sequence shown here is derived from an EMBL/GenBank/DDBJ whole genome shotgun (WGS) entry which is preliminary data.</text>
</comment>
<dbReference type="Proteomes" id="UP000752171">
    <property type="component" value="Unassembled WGS sequence"/>
</dbReference>
<keyword evidence="5" id="KW-0812">Transmembrane</keyword>
<evidence type="ECO:0000256" key="2">
    <source>
        <dbReference type="ARBA" id="ARBA00022603"/>
    </source>
</evidence>
<evidence type="ECO:0000256" key="1">
    <source>
        <dbReference type="ARBA" id="ARBA00010633"/>
    </source>
</evidence>
<evidence type="ECO:0000256" key="3">
    <source>
        <dbReference type="ARBA" id="ARBA00022679"/>
    </source>
</evidence>
<dbReference type="GO" id="GO:0016279">
    <property type="term" value="F:protein-lysine N-methyltransferase activity"/>
    <property type="evidence" value="ECO:0007669"/>
    <property type="project" value="InterPro"/>
</dbReference>
<name>A0A8T2KZ76_ASTMX</name>
<feature type="transmembrane region" description="Helical" evidence="5">
    <location>
        <begin position="52"/>
        <end position="70"/>
    </location>
</feature>
<organism evidence="6 7">
    <name type="scientific">Astyanax mexicanus</name>
    <name type="common">Blind cave fish</name>
    <name type="synonym">Astyanax fasciatus mexicanus</name>
    <dbReference type="NCBI Taxonomy" id="7994"/>
    <lineage>
        <taxon>Eukaryota</taxon>
        <taxon>Metazoa</taxon>
        <taxon>Chordata</taxon>
        <taxon>Craniata</taxon>
        <taxon>Vertebrata</taxon>
        <taxon>Euteleostomi</taxon>
        <taxon>Actinopterygii</taxon>
        <taxon>Neopterygii</taxon>
        <taxon>Teleostei</taxon>
        <taxon>Ostariophysi</taxon>
        <taxon>Characiformes</taxon>
        <taxon>Characoidei</taxon>
        <taxon>Acestrorhamphidae</taxon>
        <taxon>Acestrorhamphinae</taxon>
        <taxon>Astyanax</taxon>
    </lineage>
</organism>
<dbReference type="Gene3D" id="3.40.50.150">
    <property type="entry name" value="Vaccinia Virus protein VP39"/>
    <property type="match status" value="1"/>
</dbReference>
<evidence type="ECO:0000256" key="5">
    <source>
        <dbReference type="SAM" id="Phobius"/>
    </source>
</evidence>
<accession>A0A8T2KZ76</accession>
<dbReference type="GO" id="GO:0032259">
    <property type="term" value="P:methylation"/>
    <property type="evidence" value="ECO:0007669"/>
    <property type="project" value="UniProtKB-KW"/>
</dbReference>
<dbReference type="AlphaFoldDB" id="A0A8T2KZ76"/>
<protein>
    <submittedName>
        <fullName evidence="6">Protein FAM173B-like isoform X1</fullName>
    </submittedName>
</protein>
<gene>
    <name evidence="6" type="primary">ATPSCKMT</name>
    <name evidence="6" type="ORF">AMEX_G22973</name>
</gene>
<dbReference type="GO" id="GO:1905706">
    <property type="term" value="P:regulation of mitochondrial ATP synthesis coupled proton transport"/>
    <property type="evidence" value="ECO:0007669"/>
    <property type="project" value="TreeGrafter"/>
</dbReference>
<comment type="similarity">
    <text evidence="1">Belongs to the ANT/ATPSC lysine N-methyltransferase family.</text>
</comment>
<keyword evidence="3" id="KW-0808">Transferase</keyword>
<dbReference type="OrthoDB" id="66144at2759"/>
<dbReference type="GO" id="GO:0005739">
    <property type="term" value="C:mitochondrion"/>
    <property type="evidence" value="ECO:0007669"/>
    <property type="project" value="TreeGrafter"/>
</dbReference>
<dbReference type="CDD" id="cd02440">
    <property type="entry name" value="AdoMet_MTases"/>
    <property type="match status" value="1"/>
</dbReference>
<keyword evidence="2" id="KW-0489">Methyltransferase</keyword>
<dbReference type="EMBL" id="JAICCE010000020">
    <property type="protein sequence ID" value="KAG9262982.1"/>
    <property type="molecule type" value="Genomic_DNA"/>
</dbReference>
<dbReference type="InterPro" id="IPR029063">
    <property type="entry name" value="SAM-dependent_MTases_sf"/>
</dbReference>
<dbReference type="InterPro" id="IPR026170">
    <property type="entry name" value="FAM173A/B"/>
</dbReference>
<dbReference type="PANTHER" id="PTHR13610">
    <property type="entry name" value="METHYLTRANSFERASE DOMAIN-CONTAINING PROTEIN"/>
    <property type="match status" value="1"/>
</dbReference>
<dbReference type="PANTHER" id="PTHR13610:SF18">
    <property type="entry name" value="SI:DKEY-190G11.3"/>
    <property type="match status" value="1"/>
</dbReference>
<evidence type="ECO:0000313" key="6">
    <source>
        <dbReference type="EMBL" id="KAG9262982.1"/>
    </source>
</evidence>
<reference evidence="6 7" key="1">
    <citation type="submission" date="2021-07" db="EMBL/GenBank/DDBJ databases">
        <authorList>
            <person name="Imarazene B."/>
            <person name="Zahm M."/>
            <person name="Klopp C."/>
            <person name="Cabau C."/>
            <person name="Beille S."/>
            <person name="Jouanno E."/>
            <person name="Castinel A."/>
            <person name="Lluch J."/>
            <person name="Gil L."/>
            <person name="Kuchtly C."/>
            <person name="Lopez Roques C."/>
            <person name="Donnadieu C."/>
            <person name="Parrinello H."/>
            <person name="Journot L."/>
            <person name="Du K."/>
            <person name="Schartl M."/>
            <person name="Retaux S."/>
            <person name="Guiguen Y."/>
        </authorList>
    </citation>
    <scope>NUCLEOTIDE SEQUENCE [LARGE SCALE GENOMIC DNA]</scope>
    <source>
        <strain evidence="6">Pach_M1</strain>
        <tissue evidence="6">Testis</tissue>
    </source>
</reference>
<proteinExistence type="inferred from homology"/>
<evidence type="ECO:0000256" key="4">
    <source>
        <dbReference type="ARBA" id="ARBA00022691"/>
    </source>
</evidence>
<dbReference type="SUPFAM" id="SSF53335">
    <property type="entry name" value="S-adenosyl-L-methionine-dependent methyltransferases"/>
    <property type="match status" value="1"/>
</dbReference>